<feature type="compositionally biased region" description="Low complexity" evidence="1">
    <location>
        <begin position="1132"/>
        <end position="1160"/>
    </location>
</feature>
<dbReference type="EMBL" id="JBBJCI010000420">
    <property type="protein sequence ID" value="KAK7231092.1"/>
    <property type="molecule type" value="Genomic_DNA"/>
</dbReference>
<feature type="region of interest" description="Disordered" evidence="1">
    <location>
        <begin position="1603"/>
        <end position="1644"/>
    </location>
</feature>
<dbReference type="Gene3D" id="3.40.50.300">
    <property type="entry name" value="P-loop containing nucleotide triphosphate hydrolases"/>
    <property type="match status" value="1"/>
</dbReference>
<evidence type="ECO:0000313" key="3">
    <source>
        <dbReference type="Proteomes" id="UP001363151"/>
    </source>
</evidence>
<keyword evidence="3" id="KW-1185">Reference proteome</keyword>
<evidence type="ECO:0000313" key="2">
    <source>
        <dbReference type="EMBL" id="KAK7231092.1"/>
    </source>
</evidence>
<evidence type="ECO:0000256" key="1">
    <source>
        <dbReference type="SAM" id="MobiDB-lite"/>
    </source>
</evidence>
<dbReference type="PANTHER" id="PTHR21529:SF4">
    <property type="entry name" value="TPR AND ANKYRIN REPEAT-CONTAINING PROTEIN 1"/>
    <property type="match status" value="1"/>
</dbReference>
<gene>
    <name evidence="2" type="ORF">SO694_000761109</name>
</gene>
<evidence type="ECO:0008006" key="4">
    <source>
        <dbReference type="Google" id="ProtNLM"/>
    </source>
</evidence>
<dbReference type="Proteomes" id="UP001363151">
    <property type="component" value="Unassembled WGS sequence"/>
</dbReference>
<feature type="compositionally biased region" description="Basic residues" evidence="1">
    <location>
        <begin position="1622"/>
        <end position="1644"/>
    </location>
</feature>
<organism evidence="2 3">
    <name type="scientific">Aureococcus anophagefferens</name>
    <name type="common">Harmful bloom alga</name>
    <dbReference type="NCBI Taxonomy" id="44056"/>
    <lineage>
        <taxon>Eukaryota</taxon>
        <taxon>Sar</taxon>
        <taxon>Stramenopiles</taxon>
        <taxon>Ochrophyta</taxon>
        <taxon>Pelagophyceae</taxon>
        <taxon>Pelagomonadales</taxon>
        <taxon>Pelagomonadaceae</taxon>
        <taxon>Aureococcus</taxon>
    </lineage>
</organism>
<dbReference type="SUPFAM" id="SSF52540">
    <property type="entry name" value="P-loop containing nucleoside triphosphate hydrolases"/>
    <property type="match status" value="1"/>
</dbReference>
<dbReference type="InterPro" id="IPR027417">
    <property type="entry name" value="P-loop_NTPase"/>
</dbReference>
<feature type="region of interest" description="Disordered" evidence="1">
    <location>
        <begin position="258"/>
        <end position="279"/>
    </location>
</feature>
<feature type="compositionally biased region" description="Low complexity" evidence="1">
    <location>
        <begin position="1043"/>
        <end position="1054"/>
    </location>
</feature>
<proteinExistence type="predicted"/>
<feature type="region of interest" description="Disordered" evidence="1">
    <location>
        <begin position="1132"/>
        <end position="1161"/>
    </location>
</feature>
<protein>
    <recommendedName>
        <fullName evidence="4">UvrD-like helicase ATP-binding domain-containing protein</fullName>
    </recommendedName>
</protein>
<feature type="compositionally biased region" description="Low complexity" evidence="1">
    <location>
        <begin position="264"/>
        <end position="279"/>
    </location>
</feature>
<name>A0ABR1FHW5_AURAN</name>
<feature type="region of interest" description="Disordered" evidence="1">
    <location>
        <begin position="1527"/>
        <end position="1555"/>
    </location>
</feature>
<comment type="caution">
    <text evidence="2">The sequence shown here is derived from an EMBL/GenBank/DDBJ whole genome shotgun (WGS) entry which is preliminary data.</text>
</comment>
<feature type="compositionally biased region" description="Low complexity" evidence="1">
    <location>
        <begin position="1008"/>
        <end position="1029"/>
    </location>
</feature>
<dbReference type="InterPro" id="IPR039904">
    <property type="entry name" value="TRANK1"/>
</dbReference>
<feature type="compositionally biased region" description="Basic residues" evidence="1">
    <location>
        <begin position="1030"/>
        <end position="1042"/>
    </location>
</feature>
<dbReference type="PANTHER" id="PTHR21529">
    <property type="entry name" value="MAMMARY TURMOR VIRUS RECEPTOR HOMOLOG 1, 2 MTVR1, 2"/>
    <property type="match status" value="1"/>
</dbReference>
<sequence length="1644" mass="176101">MERDKTSKKTKITEFQPVWHYAVVLQSSMRLQDATLATSRSFAHFVSSTLSGDGVKRAFSVQGFQGVFARDVFAWLKDALRLQEADVVKTLLTVRLIDEEAGRDGEGERLRAVRTELVGNALRYALRLEEESVIYEAKSAGITCMHMVLAVEGAVSYVRVADLRATLENVWKVSSEANRAAMTGIFEALVEVFCDGAALEAWASTGARPFVADVFGRAGLNGAVRRRLVVAVADAAALLLDADPDAWRRRTARGDTPLHRARARGAWAPSRSSSSAGAAGAAFLNRRGESPYETATGDAKKLIRAAITSRRDAQSAKAMESVTRARQGLARRGARASRDAVKLAKVAERVAELKPAAGPAELFQLDGESRRRALDVVLRVATEAAAPGATRRRARRCGSSAAASSWRAFDYVGGELAHRRVRVYALDERDPATLTALAARIAQLHRKGGRRRSACELERAPGAGELYYKLPDPVSVTGVCKFFRLTTALASIAASHDFLGPRARAVAPSSTTTSRRRVEAWASDPSPTLLLGRGGTGKTLIILQSLWGAYRRAVAAGDGGVVVFATGSNACSAASVREAFLSLRHAYLGLPATGDDAPPASLRAADLPPDDGLPAEVTTDAFLRWWQPSAAVRADPGVVWSEILTHVKGAPRVSALGKPLTRDEYLALPRKTAPAFAGLASAGHERWGDRDAVYDIFESYERDKNECGGYDICDLVSSCMTQVLGRGGAYEGVELAGLMLDEVQDFTLSTVVLLLQLLEDEDRLLVGGDTAQTICKVTFSFTDLRATLHRRRDRAERRLREHWAAPRGARPPVAPRVPRPAELKVLTTNYRCHQGVLAVANLCLEMMALFPNSVDVVAPERAHFAGELPLLFTDDAFDDVAEVFSGGNAVTEMGANQVIIVRNAAAKRELPAELAGALVMTPLEAKGLEFTDVFVWNFFSDSVAADRGWGAVARACGVELGDRVAEAFDARVHLALSDELKQLYVAVTRARERLAFFDQSPLARAARSSARSSTAASRARTTASSPRPAARSRSRARPRRASGARAAPRSSAAATLATSRAADCFAKSGDEPRRLLCVGQDALAAARRAAGAEAEGLALDAAYLRAPLECEGSEAAYDAAVEDLGAAKEAADAPSPAAARSGAARAAGGARPAARTAAAPRRARELARRLLDEKMAAAAAPRAPADASAAAKSMFRGCEHFDRDLGGWDASSEAAAPPSVVSTAASHATSTATSQIAVAPSRHAGERMVERTISLRELQEAKKHGAPRRGDRGRARYEYRGLVYVEAPGATGVTAFYTKAIPHGCLERAFVPFRGKRAPAREVERVEQAILRDRGVETKISDHAERGHFGYLVASASVEATDEAAHMLRGLLAARNAESNGLPTVREDVYEESFPSLPSPPKPNAATLRLEEQLRSMEKRLAEAEAARSSLQQELGGRLTASALGAARAEEKLAASETARLSLQRELDESKAALRAARADAASQKQELDQLKATLATESKAALRAARAEAKSQKQELDQLKATLATLASVVEPPEPVRRREPQDSESSASNFLEDAGLSHRRDAFADADALEMDVIKLLQEGDLEDLGLDEDERACFFAARNHFGVAPAPRSPKGKPNGGRGRGRRRARGRRGGKGKGGARGRA</sequence>
<reference evidence="2 3" key="1">
    <citation type="submission" date="2024-03" db="EMBL/GenBank/DDBJ databases">
        <title>Aureococcus anophagefferens CCMP1851 and Kratosvirus quantuckense: Draft genome of a second virus-susceptible host strain in the model system.</title>
        <authorList>
            <person name="Chase E."/>
            <person name="Truchon A.R."/>
            <person name="Schepens W."/>
            <person name="Wilhelm S.W."/>
        </authorList>
    </citation>
    <scope>NUCLEOTIDE SEQUENCE [LARGE SCALE GENOMIC DNA]</scope>
    <source>
        <strain evidence="2 3">CCMP1851</strain>
    </source>
</reference>
<feature type="region of interest" description="Disordered" evidence="1">
    <location>
        <begin position="1008"/>
        <end position="1054"/>
    </location>
</feature>
<accession>A0ABR1FHW5</accession>